<dbReference type="InterPro" id="IPR001296">
    <property type="entry name" value="Glyco_trans_1"/>
</dbReference>
<reference evidence="3 4" key="1">
    <citation type="submission" date="2020-07" db="EMBL/GenBank/DDBJ databases">
        <title>Genomic Encyclopedia of Type Strains, Phase IV (KMG-IV): sequencing the most valuable type-strain genomes for metagenomic binning, comparative biology and taxonomic classification.</title>
        <authorList>
            <person name="Goeker M."/>
        </authorList>
    </citation>
    <scope>NUCLEOTIDE SEQUENCE [LARGE SCALE GENOMIC DNA]</scope>
    <source>
        <strain evidence="3 4">DSM 45533</strain>
    </source>
</reference>
<keyword evidence="1 3" id="KW-0808">Transferase</keyword>
<evidence type="ECO:0000259" key="2">
    <source>
        <dbReference type="Pfam" id="PF00534"/>
    </source>
</evidence>
<evidence type="ECO:0000313" key="4">
    <source>
        <dbReference type="Proteomes" id="UP000530928"/>
    </source>
</evidence>
<dbReference type="EMBL" id="JACDUR010000010">
    <property type="protein sequence ID" value="MBA2897292.1"/>
    <property type="molecule type" value="Genomic_DNA"/>
</dbReference>
<dbReference type="PANTHER" id="PTHR12526:SF627">
    <property type="entry name" value="D-RHAMNOSYLTRANSFERASE WBPZ"/>
    <property type="match status" value="1"/>
</dbReference>
<evidence type="ECO:0000256" key="1">
    <source>
        <dbReference type="ARBA" id="ARBA00022679"/>
    </source>
</evidence>
<gene>
    <name evidence="3" type="ORF">HNR30_008688</name>
</gene>
<dbReference type="Proteomes" id="UP000530928">
    <property type="component" value="Unassembled WGS sequence"/>
</dbReference>
<dbReference type="AlphaFoldDB" id="A0A7W0HVQ2"/>
<dbReference type="PANTHER" id="PTHR12526">
    <property type="entry name" value="GLYCOSYLTRANSFERASE"/>
    <property type="match status" value="1"/>
</dbReference>
<feature type="domain" description="Glycosyl transferase family 1" evidence="2">
    <location>
        <begin position="163"/>
        <end position="312"/>
    </location>
</feature>
<keyword evidence="4" id="KW-1185">Reference proteome</keyword>
<sequence>MSVTFACIDADTLGGIQQITHTLAQGLAERGYDVRVIGLQRTEAPFRYVEHPLYTRHLVAKDGKLDKILPSDGFLVMTSPGVVTRLAGHGSGLRRIGQYHGSYEHARGTWHLGSIRRHYGQLDQAVFLSEADAWQFAEHTLLPNTWAMPNPLREWPARVSTLTTPRVLGVGRLAGVKRFDRLITAFARASAPPWELHLIGDGPEEERLRAHARHEGVADRVIFRGRVHAADMPAEYDDAALLGLSSEHEGLPLVLLEAAAHGVPAVAFDVSGGVRSVAPALVAPGDVDGFAVRLGALMASYDERRRLGAAVRSQAAGFRLDRVLDRWEVLFSHITR</sequence>
<name>A0A7W0HVQ2_9ACTN</name>
<comment type="caution">
    <text evidence="3">The sequence shown here is derived from an EMBL/GenBank/DDBJ whole genome shotgun (WGS) entry which is preliminary data.</text>
</comment>
<proteinExistence type="predicted"/>
<dbReference type="RefSeq" id="WP_181615980.1">
    <property type="nucleotide sequence ID" value="NZ_BAABAM010000010.1"/>
</dbReference>
<dbReference type="Gene3D" id="3.40.50.2000">
    <property type="entry name" value="Glycogen Phosphorylase B"/>
    <property type="match status" value="2"/>
</dbReference>
<dbReference type="Pfam" id="PF00534">
    <property type="entry name" value="Glycos_transf_1"/>
    <property type="match status" value="1"/>
</dbReference>
<protein>
    <submittedName>
        <fullName evidence="3">Glycosyltransferase involved in cell wall biosynthesis</fullName>
    </submittedName>
</protein>
<dbReference type="GO" id="GO:0016757">
    <property type="term" value="F:glycosyltransferase activity"/>
    <property type="evidence" value="ECO:0007669"/>
    <property type="project" value="InterPro"/>
</dbReference>
<evidence type="ECO:0000313" key="3">
    <source>
        <dbReference type="EMBL" id="MBA2897292.1"/>
    </source>
</evidence>
<dbReference type="SUPFAM" id="SSF53756">
    <property type="entry name" value="UDP-Glycosyltransferase/glycogen phosphorylase"/>
    <property type="match status" value="1"/>
</dbReference>
<organism evidence="3 4">
    <name type="scientific">Nonomuraea soli</name>
    <dbReference type="NCBI Taxonomy" id="1032476"/>
    <lineage>
        <taxon>Bacteria</taxon>
        <taxon>Bacillati</taxon>
        <taxon>Actinomycetota</taxon>
        <taxon>Actinomycetes</taxon>
        <taxon>Streptosporangiales</taxon>
        <taxon>Streptosporangiaceae</taxon>
        <taxon>Nonomuraea</taxon>
    </lineage>
</organism>
<accession>A0A7W0HVQ2</accession>